<comment type="similarity">
    <text evidence="2">Belongs to the glycosyl hydrolase 3 family.</text>
</comment>
<dbReference type="HOGENOM" id="CLU_008392_0_0_6"/>
<comment type="catalytic activity">
    <reaction evidence="1">
        <text>Hydrolysis of terminal non-reducing N-acetyl-D-hexosamine residues in N-acetyl-beta-D-hexosaminides.</text>
        <dbReference type="EC" id="3.2.1.52"/>
    </reaction>
</comment>
<dbReference type="GO" id="GO:0005975">
    <property type="term" value="P:carbohydrate metabolic process"/>
    <property type="evidence" value="ECO:0007669"/>
    <property type="project" value="InterPro"/>
</dbReference>
<organism evidence="7 8">
    <name type="scientific">Hahella chejuensis (strain KCTC 2396)</name>
    <dbReference type="NCBI Taxonomy" id="349521"/>
    <lineage>
        <taxon>Bacteria</taxon>
        <taxon>Pseudomonadati</taxon>
        <taxon>Pseudomonadota</taxon>
        <taxon>Gammaproteobacteria</taxon>
        <taxon>Oceanospirillales</taxon>
        <taxon>Hahellaceae</taxon>
        <taxon>Hahella</taxon>
    </lineage>
</organism>
<reference evidence="7 8" key="1">
    <citation type="journal article" date="2005" name="Nucleic Acids Res.">
        <title>Genomic blueprint of Hahella chejuensis, a marine microbe producing an algicidal agent.</title>
        <authorList>
            <person name="Jeong H."/>
            <person name="Yim J.H."/>
            <person name="Lee C."/>
            <person name="Choi S.-H."/>
            <person name="Park Y.K."/>
            <person name="Yoon S.H."/>
            <person name="Hur C.-G."/>
            <person name="Kang H.-Y."/>
            <person name="Kim D."/>
            <person name="Lee H.H."/>
            <person name="Park K.H."/>
            <person name="Park S.-H."/>
            <person name="Park H.-S."/>
            <person name="Lee H.K."/>
            <person name="Oh T.K."/>
            <person name="Kim J.F."/>
        </authorList>
    </citation>
    <scope>NUCLEOTIDE SEQUENCE [LARGE SCALE GENOMIC DNA]</scope>
    <source>
        <strain evidence="7 8">KCTC 2396</strain>
    </source>
</reference>
<dbReference type="Pfam" id="PF00933">
    <property type="entry name" value="Glyco_hydro_3"/>
    <property type="match status" value="1"/>
</dbReference>
<dbReference type="NCBIfam" id="NF003740">
    <property type="entry name" value="PRK05337.1"/>
    <property type="match status" value="1"/>
</dbReference>
<evidence type="ECO:0000256" key="5">
    <source>
        <dbReference type="ARBA" id="ARBA00023295"/>
    </source>
</evidence>
<evidence type="ECO:0000256" key="3">
    <source>
        <dbReference type="ARBA" id="ARBA00012663"/>
    </source>
</evidence>
<evidence type="ECO:0000256" key="4">
    <source>
        <dbReference type="ARBA" id="ARBA00022801"/>
    </source>
</evidence>
<name>Q2SIQ7_HAHCH</name>
<sequence length="346" mass="38141">MSKTAKLGPLIIDLKGLDVSAEEKELLSRPIVGGVIFFARNYTDPQQLDALVRQIRAIRPELLLCVDQEGGRVQRFREGRTLLPAPGKLRASYQENPAAAKAMATELGWLTAVELRELDLDFSFAPVLDVDYGKNKVIADRAFGDTPTMAAALAQAFWRGMGEAGCAGVGKHFPGHGFVTEDTHIESARDPRAYEELLGADMRPFIEMIEAGIEAMMPAHVIYPACDPSPASQSSFWLTQVLRERLQYQGAIISDDMGMQGADLEAEEDESASVVRALRAGCDLLMACNNPERLLRVADQLESLPGELLFPEDSLRRRHSMRRRPQGAVDPARLAQARELAQSLRQ</sequence>
<dbReference type="InterPro" id="IPR050226">
    <property type="entry name" value="NagZ_Beta-hexosaminidase"/>
</dbReference>
<dbReference type="STRING" id="349521.HCH_02679"/>
<dbReference type="eggNOG" id="COG1472">
    <property type="taxonomic scope" value="Bacteria"/>
</dbReference>
<keyword evidence="5 7" id="KW-0326">Glycosidase</keyword>
<dbReference type="CAZy" id="GH3">
    <property type="family name" value="Glycoside Hydrolase Family 3"/>
</dbReference>
<dbReference type="InterPro" id="IPR017853">
    <property type="entry name" value="GH"/>
</dbReference>
<evidence type="ECO:0000256" key="1">
    <source>
        <dbReference type="ARBA" id="ARBA00001231"/>
    </source>
</evidence>
<dbReference type="InterPro" id="IPR001764">
    <property type="entry name" value="Glyco_hydro_3_N"/>
</dbReference>
<dbReference type="PANTHER" id="PTHR30480:SF13">
    <property type="entry name" value="BETA-HEXOSAMINIDASE"/>
    <property type="match status" value="1"/>
</dbReference>
<dbReference type="EMBL" id="CP000155">
    <property type="protein sequence ID" value="ABC29467.1"/>
    <property type="molecule type" value="Genomic_DNA"/>
</dbReference>
<protein>
    <recommendedName>
        <fullName evidence="3">beta-N-acetylhexosaminidase</fullName>
        <ecNumber evidence="3">3.2.1.52</ecNumber>
    </recommendedName>
</protein>
<dbReference type="Gene3D" id="3.20.20.300">
    <property type="entry name" value="Glycoside hydrolase, family 3, N-terminal domain"/>
    <property type="match status" value="1"/>
</dbReference>
<dbReference type="GO" id="GO:0009254">
    <property type="term" value="P:peptidoglycan turnover"/>
    <property type="evidence" value="ECO:0007669"/>
    <property type="project" value="TreeGrafter"/>
</dbReference>
<dbReference type="InterPro" id="IPR036962">
    <property type="entry name" value="Glyco_hydro_3_N_sf"/>
</dbReference>
<gene>
    <name evidence="7" type="ordered locus">HCH_02679</name>
</gene>
<dbReference type="SUPFAM" id="SSF51445">
    <property type="entry name" value="(Trans)glycosidases"/>
    <property type="match status" value="1"/>
</dbReference>
<accession>Q2SIQ7</accession>
<keyword evidence="8" id="KW-1185">Reference proteome</keyword>
<dbReference type="PANTHER" id="PTHR30480">
    <property type="entry name" value="BETA-HEXOSAMINIDASE-RELATED"/>
    <property type="match status" value="1"/>
</dbReference>
<dbReference type="GO" id="GO:0004563">
    <property type="term" value="F:beta-N-acetylhexosaminidase activity"/>
    <property type="evidence" value="ECO:0007669"/>
    <property type="project" value="UniProtKB-EC"/>
</dbReference>
<dbReference type="RefSeq" id="WP_011396536.1">
    <property type="nucleotide sequence ID" value="NC_007645.1"/>
</dbReference>
<evidence type="ECO:0000313" key="8">
    <source>
        <dbReference type="Proteomes" id="UP000000238"/>
    </source>
</evidence>
<evidence type="ECO:0000313" key="7">
    <source>
        <dbReference type="EMBL" id="ABC29467.1"/>
    </source>
</evidence>
<dbReference type="OrthoDB" id="9786661at2"/>
<dbReference type="AlphaFoldDB" id="Q2SIQ7"/>
<dbReference type="KEGG" id="hch:HCH_02679"/>
<dbReference type="EC" id="3.2.1.52" evidence="3"/>
<evidence type="ECO:0000259" key="6">
    <source>
        <dbReference type="Pfam" id="PF00933"/>
    </source>
</evidence>
<proteinExistence type="inferred from homology"/>
<keyword evidence="4" id="KW-0378">Hydrolase</keyword>
<evidence type="ECO:0000256" key="2">
    <source>
        <dbReference type="ARBA" id="ARBA00005336"/>
    </source>
</evidence>
<feature type="domain" description="Glycoside hydrolase family 3 N-terminal" evidence="6">
    <location>
        <begin position="18"/>
        <end position="302"/>
    </location>
</feature>
<dbReference type="Proteomes" id="UP000000238">
    <property type="component" value="Chromosome"/>
</dbReference>